<feature type="transmembrane region" description="Helical" evidence="1">
    <location>
        <begin position="25"/>
        <end position="46"/>
    </location>
</feature>
<feature type="transmembrane region" description="Helical" evidence="1">
    <location>
        <begin position="323"/>
        <end position="346"/>
    </location>
</feature>
<keyword evidence="1" id="KW-0472">Membrane</keyword>
<gene>
    <name evidence="2" type="ORF">LKD47_04025</name>
</gene>
<dbReference type="InterPro" id="IPR031584">
    <property type="entry name" value="Put_ABC_export"/>
</dbReference>
<organism evidence="2 3">
    <name type="scientific">Roseburia amylophila</name>
    <dbReference type="NCBI Taxonomy" id="2981794"/>
    <lineage>
        <taxon>Bacteria</taxon>
        <taxon>Bacillati</taxon>
        <taxon>Bacillota</taxon>
        <taxon>Clostridia</taxon>
        <taxon>Lachnospirales</taxon>
        <taxon>Lachnospiraceae</taxon>
        <taxon>Roseburia</taxon>
    </lineage>
</organism>
<accession>A0AAW4WDT3</accession>
<feature type="transmembrane region" description="Helical" evidence="1">
    <location>
        <begin position="112"/>
        <end position="132"/>
    </location>
</feature>
<dbReference type="RefSeq" id="WP_227709745.1">
    <property type="nucleotide sequence ID" value="NZ_JAJEQW010000003.1"/>
</dbReference>
<feature type="transmembrane region" description="Helical" evidence="1">
    <location>
        <begin position="496"/>
        <end position="518"/>
    </location>
</feature>
<feature type="transmembrane region" description="Helical" evidence="1">
    <location>
        <begin position="223"/>
        <end position="252"/>
    </location>
</feature>
<evidence type="ECO:0000256" key="1">
    <source>
        <dbReference type="SAM" id="Phobius"/>
    </source>
</evidence>
<feature type="transmembrane region" description="Helical" evidence="1">
    <location>
        <begin position="138"/>
        <end position="160"/>
    </location>
</feature>
<reference evidence="2" key="1">
    <citation type="submission" date="2021-10" db="EMBL/GenBank/DDBJ databases">
        <title>Anaerobic single-cell dispensing facilitates the cultivation of human gut bacteria.</title>
        <authorList>
            <person name="Afrizal A."/>
        </authorList>
    </citation>
    <scope>NUCLEOTIDE SEQUENCE</scope>
    <source>
        <strain evidence="2">CLA-AA-H204</strain>
    </source>
</reference>
<feature type="transmembrane region" description="Helical" evidence="1">
    <location>
        <begin position="58"/>
        <end position="78"/>
    </location>
</feature>
<evidence type="ECO:0000313" key="2">
    <source>
        <dbReference type="EMBL" id="MCC2241474.1"/>
    </source>
</evidence>
<name>A0AAW4WDT3_9FIRM</name>
<feature type="transmembrane region" description="Helical" evidence="1">
    <location>
        <begin position="466"/>
        <end position="490"/>
    </location>
</feature>
<comment type="caution">
    <text evidence="2">The sequence shown here is derived from an EMBL/GenBank/DDBJ whole genome shotgun (WGS) entry which is preliminary data.</text>
</comment>
<protein>
    <submittedName>
        <fullName evidence="2">ABC exporter domain-containing protein</fullName>
    </submittedName>
</protein>
<keyword evidence="1" id="KW-1133">Transmembrane helix</keyword>
<dbReference type="Pfam" id="PF16962">
    <property type="entry name" value="ABC_export"/>
    <property type="match status" value="1"/>
</dbReference>
<feature type="transmembrane region" description="Helical" evidence="1">
    <location>
        <begin position="352"/>
        <end position="373"/>
    </location>
</feature>
<evidence type="ECO:0000313" key="3">
    <source>
        <dbReference type="Proteomes" id="UP001198893"/>
    </source>
</evidence>
<dbReference type="AlphaFoldDB" id="A0AAW4WDT3"/>
<feature type="transmembrane region" description="Helical" evidence="1">
    <location>
        <begin position="172"/>
        <end position="192"/>
    </location>
</feature>
<proteinExistence type="predicted"/>
<dbReference type="EMBL" id="JAJEQW010000003">
    <property type="protein sequence ID" value="MCC2241474.1"/>
    <property type="molecule type" value="Genomic_DNA"/>
</dbReference>
<dbReference type="Proteomes" id="UP001198893">
    <property type="component" value="Unassembled WGS sequence"/>
</dbReference>
<sequence length="525" mass="58709">MSSLSFVFFQTIKNKVKRSLKRPQTFLALVFVVLYAALVLYGLGSMSVDFGLNSPEGIATVLSVLMVMIVPANLISYIKRKGLLFRPSEVHFVFAAPEEPKKVILHAGMKQFLTNFIVELFVLVLGIGVFGVTPYKMILYFLYAGVLENILEGALMIICYGNETLPKQFFTVLTYIMYGVMAAFALVAIYFVSVKGMQLSVFVDLIQLPVVQLIPIIGWEIALIQLIIIGPAGINVVATVLLLISTVLLVLYAKKMKCTGEFYEDAAKFAEDYDNRMKRSKKGEVVVGNGKKKYLRNVKMAYKGTYAKAIFYRQVLEYRKNRFFIFGWNSVLFLIVGVAISVVSYYNKLSSQPFKMFVIPGVIAYVIFIFSGYKTKWSKELANPYTYLIPDSNFKKMWYATKMEHIRALIDGLLITLPGSIVMGLPVSYMILTVILYMCLNANKLYMNMLADVVIGKMFGELGRTILRMLFQGLVLCVGIIVAVAAGAFISVTAGFIMMIVVIFLLTLVGAIGASFAFERMEALD</sequence>
<keyword evidence="1" id="KW-0812">Transmembrane</keyword>